<dbReference type="InterPro" id="IPR036691">
    <property type="entry name" value="Endo/exonu/phosph_ase_sf"/>
</dbReference>
<gene>
    <name evidence="3" type="ORF">SAMN05192529_106137</name>
</gene>
<feature type="region of interest" description="Disordered" evidence="1">
    <location>
        <begin position="343"/>
        <end position="372"/>
    </location>
</feature>
<dbReference type="Proteomes" id="UP000199041">
    <property type="component" value="Unassembled WGS sequence"/>
</dbReference>
<dbReference type="SUPFAM" id="SSF56219">
    <property type="entry name" value="DNase I-like"/>
    <property type="match status" value="1"/>
</dbReference>
<dbReference type="Pfam" id="PF03372">
    <property type="entry name" value="Exo_endo_phos"/>
    <property type="match status" value="1"/>
</dbReference>
<evidence type="ECO:0000313" key="4">
    <source>
        <dbReference type="Proteomes" id="UP000199041"/>
    </source>
</evidence>
<name>A0A1H3XX34_9BACT</name>
<keyword evidence="3" id="KW-0378">Hydrolase</keyword>
<organism evidence="3 4">
    <name type="scientific">Arachidicoccus rhizosphaerae</name>
    <dbReference type="NCBI Taxonomy" id="551991"/>
    <lineage>
        <taxon>Bacteria</taxon>
        <taxon>Pseudomonadati</taxon>
        <taxon>Bacteroidota</taxon>
        <taxon>Chitinophagia</taxon>
        <taxon>Chitinophagales</taxon>
        <taxon>Chitinophagaceae</taxon>
        <taxon>Arachidicoccus</taxon>
    </lineage>
</organism>
<proteinExistence type="predicted"/>
<dbReference type="InterPro" id="IPR005135">
    <property type="entry name" value="Endo/exonuclease/phosphatase"/>
</dbReference>
<dbReference type="AlphaFoldDB" id="A0A1H3XX34"/>
<reference evidence="3 4" key="1">
    <citation type="submission" date="2016-10" db="EMBL/GenBank/DDBJ databases">
        <authorList>
            <person name="de Groot N.N."/>
        </authorList>
    </citation>
    <scope>NUCLEOTIDE SEQUENCE [LARGE SCALE GENOMIC DNA]</scope>
    <source>
        <strain evidence="3 4">Vu-144</strain>
    </source>
</reference>
<evidence type="ECO:0000256" key="1">
    <source>
        <dbReference type="SAM" id="MobiDB-lite"/>
    </source>
</evidence>
<sequence length="458" mass="50185">MPDHFTKAAFSNPPKNSLLYVLILVLFMGCNQPKANGENQATGQSAVQTEVPQASNNNGSSTIKVVNWNIEWLGSASNGPKDKALQLANAIKILQYLKADMYCLCEIVDPQSLKSLTAGLGGEYSYALSDYAAGARSKTDPGYANSQKLAFIYNNQVFKNVQTSGYLRNNARIGYYFASGRYPFELDATVHTAQTVQKLSFLIIHAKSGADLSSYERRLNAATGLKAALDQDKAGQSFMLLGDFNDHLDGSITAGKPSPYDCFVKDPAYQALTLPLSQQRSTLDYSGVIDQQIISGALYPFYKSGSARIRTDIIRVVPDFKKGHTSDHYPVSSEFIFSGQNMAGKQPGTDSHTAKEMAPTDLPPAPETKETAPPQNLQLRIFAAAVKTGSILVTASQKSNNIQFILYNKRQHKVLSVHRKYILKGDTFKLKTPSLYAGDYTLVIFSDHGRQVIAFTVK</sequence>
<dbReference type="Gene3D" id="3.60.10.10">
    <property type="entry name" value="Endonuclease/exonuclease/phosphatase"/>
    <property type="match status" value="1"/>
</dbReference>
<dbReference type="GO" id="GO:0004527">
    <property type="term" value="F:exonuclease activity"/>
    <property type="evidence" value="ECO:0007669"/>
    <property type="project" value="UniProtKB-KW"/>
</dbReference>
<keyword evidence="4" id="KW-1185">Reference proteome</keyword>
<dbReference type="GO" id="GO:0004519">
    <property type="term" value="F:endonuclease activity"/>
    <property type="evidence" value="ECO:0007669"/>
    <property type="project" value="UniProtKB-KW"/>
</dbReference>
<keyword evidence="3" id="KW-0540">Nuclease</keyword>
<dbReference type="EMBL" id="FNQY01000006">
    <property type="protein sequence ID" value="SEA03102.1"/>
    <property type="molecule type" value="Genomic_DNA"/>
</dbReference>
<evidence type="ECO:0000313" key="3">
    <source>
        <dbReference type="EMBL" id="SEA03102.1"/>
    </source>
</evidence>
<keyword evidence="3" id="KW-0269">Exonuclease</keyword>
<keyword evidence="3" id="KW-0255">Endonuclease</keyword>
<accession>A0A1H3XX34</accession>
<dbReference type="STRING" id="551991.SAMN05192529_106137"/>
<evidence type="ECO:0000259" key="2">
    <source>
        <dbReference type="Pfam" id="PF03372"/>
    </source>
</evidence>
<dbReference type="PROSITE" id="PS51257">
    <property type="entry name" value="PROKAR_LIPOPROTEIN"/>
    <property type="match status" value="1"/>
</dbReference>
<protein>
    <submittedName>
        <fullName evidence="3">Metal-dependent hydrolase, endonuclease/exonuclease/phosphatase family</fullName>
    </submittedName>
</protein>
<feature type="domain" description="Endonuclease/exonuclease/phosphatase" evidence="2">
    <location>
        <begin position="67"/>
        <end position="301"/>
    </location>
</feature>